<dbReference type="PROSITE" id="PS51257">
    <property type="entry name" value="PROKAR_LIPOPROTEIN"/>
    <property type="match status" value="1"/>
</dbReference>
<evidence type="ECO:0000259" key="2">
    <source>
        <dbReference type="Pfam" id="PF12146"/>
    </source>
</evidence>
<accession>A0A7W7K4E2</accession>
<comment type="caution">
    <text evidence="3">The sequence shown here is derived from an EMBL/GenBank/DDBJ whole genome shotgun (WGS) entry which is preliminary data.</text>
</comment>
<keyword evidence="3" id="KW-0378">Hydrolase</keyword>
<dbReference type="Pfam" id="PF12146">
    <property type="entry name" value="Hydrolase_4"/>
    <property type="match status" value="1"/>
</dbReference>
<keyword evidence="1" id="KW-0732">Signal</keyword>
<sequence length="258" mass="26800">MRGAAAALALLALSACHPKPANVPKEARSISAEPVTLTAADGVKIAGVHTGVEKPKALILLFHQAESGKDEYATIAPRLATWGYASLRIDQRTGGELFGGNATAKGVGVKPGHVATPAEYLAAKPDLEAALAWAEAKKLPVILWGSSYSASLAFLLAAEHPELRAVMAFSPGEYFDDKTLVTKAAAKVRVPVFATSAKDGHEIDAARDILAAVPGAKEQFVPKLGGVHGSSTLLRAKNPDGSEPAWSAVLAFLQKVAP</sequence>
<feature type="chain" id="PRO_5031339135" evidence="1">
    <location>
        <begin position="22"/>
        <end position="258"/>
    </location>
</feature>
<feature type="signal peptide" evidence="1">
    <location>
        <begin position="1"/>
        <end position="21"/>
    </location>
</feature>
<reference evidence="3 4" key="1">
    <citation type="submission" date="2020-08" db="EMBL/GenBank/DDBJ databases">
        <title>Functional genomics of gut bacteria from endangered species of beetles.</title>
        <authorList>
            <person name="Carlos-Shanley C."/>
        </authorList>
    </citation>
    <scope>NUCLEOTIDE SEQUENCE [LARGE SCALE GENOMIC DNA]</scope>
    <source>
        <strain evidence="3 4">S00224</strain>
    </source>
</reference>
<evidence type="ECO:0000313" key="4">
    <source>
        <dbReference type="Proteomes" id="UP000575241"/>
    </source>
</evidence>
<dbReference type="InterPro" id="IPR022742">
    <property type="entry name" value="Hydrolase_4"/>
</dbReference>
<dbReference type="SUPFAM" id="SSF53474">
    <property type="entry name" value="alpha/beta-Hydrolases"/>
    <property type="match status" value="1"/>
</dbReference>
<feature type="domain" description="Serine aminopeptidase S33" evidence="2">
    <location>
        <begin position="54"/>
        <end position="194"/>
    </location>
</feature>
<name>A0A7W7K4E2_9SPHN</name>
<dbReference type="Proteomes" id="UP000575241">
    <property type="component" value="Unassembled WGS sequence"/>
</dbReference>
<dbReference type="AlphaFoldDB" id="A0A7W7K4E2"/>
<dbReference type="GO" id="GO:0016787">
    <property type="term" value="F:hydrolase activity"/>
    <property type="evidence" value="ECO:0007669"/>
    <property type="project" value="UniProtKB-KW"/>
</dbReference>
<dbReference type="EMBL" id="JACHLN010000004">
    <property type="protein sequence ID" value="MBB4840839.1"/>
    <property type="molecule type" value="Genomic_DNA"/>
</dbReference>
<organism evidence="3 4">
    <name type="scientific">Sphingomonas kyeonggiensis</name>
    <dbReference type="NCBI Taxonomy" id="1268553"/>
    <lineage>
        <taxon>Bacteria</taxon>
        <taxon>Pseudomonadati</taxon>
        <taxon>Pseudomonadota</taxon>
        <taxon>Alphaproteobacteria</taxon>
        <taxon>Sphingomonadales</taxon>
        <taxon>Sphingomonadaceae</taxon>
        <taxon>Sphingomonas</taxon>
    </lineage>
</organism>
<dbReference type="InterPro" id="IPR029058">
    <property type="entry name" value="AB_hydrolase_fold"/>
</dbReference>
<gene>
    <name evidence="3" type="ORF">HNP52_003936</name>
</gene>
<proteinExistence type="predicted"/>
<protein>
    <submittedName>
        <fullName evidence="3">Dienelactone hydrolase</fullName>
    </submittedName>
</protein>
<dbReference type="Gene3D" id="3.40.50.1820">
    <property type="entry name" value="alpha/beta hydrolase"/>
    <property type="match status" value="1"/>
</dbReference>
<keyword evidence="4" id="KW-1185">Reference proteome</keyword>
<dbReference type="RefSeq" id="WP_184169520.1">
    <property type="nucleotide sequence ID" value="NZ_JACHLN010000004.1"/>
</dbReference>
<evidence type="ECO:0000313" key="3">
    <source>
        <dbReference type="EMBL" id="MBB4840839.1"/>
    </source>
</evidence>
<evidence type="ECO:0000256" key="1">
    <source>
        <dbReference type="SAM" id="SignalP"/>
    </source>
</evidence>